<dbReference type="GO" id="GO:0016846">
    <property type="term" value="F:carbon-sulfur lyase activity"/>
    <property type="evidence" value="ECO:0007669"/>
    <property type="project" value="InterPro"/>
</dbReference>
<evidence type="ECO:0000256" key="3">
    <source>
        <dbReference type="ARBA" id="ARBA00022833"/>
    </source>
</evidence>
<dbReference type="GO" id="GO:0046872">
    <property type="term" value="F:metal ion binding"/>
    <property type="evidence" value="ECO:0007669"/>
    <property type="project" value="UniProtKB-KW"/>
</dbReference>
<dbReference type="PROSITE" id="PS51891">
    <property type="entry name" value="CENP_V_GFA"/>
    <property type="match status" value="1"/>
</dbReference>
<dbReference type="eggNOG" id="ENOG502SH4K">
    <property type="taxonomic scope" value="Eukaryota"/>
</dbReference>
<dbReference type="PANTHER" id="PTHR33337:SF40">
    <property type="entry name" value="CENP-V_GFA DOMAIN-CONTAINING PROTEIN-RELATED"/>
    <property type="match status" value="1"/>
</dbReference>
<dbReference type="VEuPathDB" id="FungiDB:MGYG_08373"/>
<proteinExistence type="inferred from homology"/>
<evidence type="ECO:0000259" key="5">
    <source>
        <dbReference type="PROSITE" id="PS51891"/>
    </source>
</evidence>
<dbReference type="PANTHER" id="PTHR33337">
    <property type="entry name" value="GFA DOMAIN-CONTAINING PROTEIN"/>
    <property type="match status" value="1"/>
</dbReference>
<accession>E4V5I7</accession>
<evidence type="ECO:0000313" key="7">
    <source>
        <dbReference type="Proteomes" id="UP000002669"/>
    </source>
</evidence>
<reference evidence="7" key="1">
    <citation type="journal article" date="2012" name="MBio">
        <title>Comparative genome analysis of Trichophyton rubrum and related dermatophytes reveals candidate genes involved in infection.</title>
        <authorList>
            <person name="Martinez D.A."/>
            <person name="Oliver B.G."/>
            <person name="Graeser Y."/>
            <person name="Goldberg J.M."/>
            <person name="Li W."/>
            <person name="Martinez-Rossi N.M."/>
            <person name="Monod M."/>
            <person name="Shelest E."/>
            <person name="Barton R.C."/>
            <person name="Birch E."/>
            <person name="Brakhage A.A."/>
            <person name="Chen Z."/>
            <person name="Gurr S.J."/>
            <person name="Heiman D."/>
            <person name="Heitman J."/>
            <person name="Kosti I."/>
            <person name="Rossi A."/>
            <person name="Saif S."/>
            <person name="Samalova M."/>
            <person name="Saunders C.W."/>
            <person name="Shea T."/>
            <person name="Summerbell R.C."/>
            <person name="Xu J."/>
            <person name="Young S."/>
            <person name="Zeng Q."/>
            <person name="Birren B.W."/>
            <person name="Cuomo C.A."/>
            <person name="White T.C."/>
        </authorList>
    </citation>
    <scope>NUCLEOTIDE SEQUENCE [LARGE SCALE GENOMIC DNA]</scope>
    <source>
        <strain evidence="7">ATCC MYA-4604 / CBS 118893</strain>
    </source>
</reference>
<dbReference type="GeneID" id="10024699"/>
<dbReference type="EMBL" id="DS989830">
    <property type="protein sequence ID" value="EFR05362.1"/>
    <property type="molecule type" value="Genomic_DNA"/>
</dbReference>
<keyword evidence="2" id="KW-0479">Metal-binding</keyword>
<dbReference type="InParanoid" id="E4V5I7"/>
<evidence type="ECO:0000256" key="1">
    <source>
        <dbReference type="ARBA" id="ARBA00005495"/>
    </source>
</evidence>
<keyword evidence="4" id="KW-0456">Lyase</keyword>
<dbReference type="InterPro" id="IPR011057">
    <property type="entry name" value="Mss4-like_sf"/>
</dbReference>
<dbReference type="HOGENOM" id="CLU_038839_0_0_1"/>
<dbReference type="AlphaFoldDB" id="E4V5I7"/>
<dbReference type="Proteomes" id="UP000002669">
    <property type="component" value="Unassembled WGS sequence"/>
</dbReference>
<dbReference type="OrthoDB" id="5422068at2759"/>
<comment type="similarity">
    <text evidence="1">Belongs to the Gfa family.</text>
</comment>
<sequence length="330" mass="35950">MADLDMVEIIARCLCRANELSWQLPKSSLPLDAGICNCNSCRHGTGTLGFMACTWPLPVPELPGCSRAAFSPRADVYFCATCGTLMFMRQRTQPPWTGLALGALKDPTTMCRLSMHLCLADTKDGGMSVWLGRVNGTRLKKYATADLQSEFEAVTAKSGEEGNLKASCRCRGAQFTITRPTELPDKAIAAQEKSSSKGKYTASVCVCDSCRLSVGCEVMAWAFIPDVNILHDNNEPLPDPPVFGTIKHYASSEGTDRYFCGGCGAVVFLTSKRRPKMLNVAVGLFHDASGARAEDWLCWTTSTGPETASDGLKRDFLTEDLTKQMIAWKK</sequence>
<feature type="domain" description="CENP-V/GFA" evidence="5">
    <location>
        <begin position="9"/>
        <end position="131"/>
    </location>
</feature>
<dbReference type="RefSeq" id="XP_003169469.1">
    <property type="nucleotide sequence ID" value="XM_003169421.1"/>
</dbReference>
<protein>
    <submittedName>
        <fullName evidence="6">DUF636 domain-containing protein</fullName>
    </submittedName>
</protein>
<evidence type="ECO:0000313" key="6">
    <source>
        <dbReference type="EMBL" id="EFR05362.1"/>
    </source>
</evidence>
<evidence type="ECO:0000256" key="4">
    <source>
        <dbReference type="ARBA" id="ARBA00023239"/>
    </source>
</evidence>
<keyword evidence="7" id="KW-1185">Reference proteome</keyword>
<name>E4V5I7_ARTGP</name>
<dbReference type="Pfam" id="PF04828">
    <property type="entry name" value="GFA"/>
    <property type="match status" value="2"/>
</dbReference>
<dbReference type="Gene3D" id="3.90.1590.10">
    <property type="entry name" value="glutathione-dependent formaldehyde- activating enzyme (gfa)"/>
    <property type="match status" value="2"/>
</dbReference>
<dbReference type="SUPFAM" id="SSF51316">
    <property type="entry name" value="Mss4-like"/>
    <property type="match status" value="2"/>
</dbReference>
<organism evidence="7">
    <name type="scientific">Arthroderma gypseum (strain ATCC MYA-4604 / CBS 118893)</name>
    <name type="common">Microsporum gypseum</name>
    <dbReference type="NCBI Taxonomy" id="535722"/>
    <lineage>
        <taxon>Eukaryota</taxon>
        <taxon>Fungi</taxon>
        <taxon>Dikarya</taxon>
        <taxon>Ascomycota</taxon>
        <taxon>Pezizomycotina</taxon>
        <taxon>Eurotiomycetes</taxon>
        <taxon>Eurotiomycetidae</taxon>
        <taxon>Onygenales</taxon>
        <taxon>Arthrodermataceae</taxon>
        <taxon>Nannizzia</taxon>
    </lineage>
</organism>
<gene>
    <name evidence="6" type="ORF">MGYG_08373</name>
</gene>
<keyword evidence="3" id="KW-0862">Zinc</keyword>
<evidence type="ECO:0000256" key="2">
    <source>
        <dbReference type="ARBA" id="ARBA00022723"/>
    </source>
</evidence>
<dbReference type="InterPro" id="IPR006913">
    <property type="entry name" value="CENP-V/GFA"/>
</dbReference>
<dbReference type="OMA" id="AWLEWWT"/>